<reference evidence="2 3" key="1">
    <citation type="submission" date="2016-10" db="EMBL/GenBank/DDBJ databases">
        <authorList>
            <person name="de Groot N.N."/>
        </authorList>
    </citation>
    <scope>NUCLEOTIDE SEQUENCE [LARGE SCALE GENOMIC DNA]</scope>
    <source>
        <strain evidence="2 3">DSM 29433</strain>
    </source>
</reference>
<dbReference type="OrthoDB" id="7652294at2"/>
<keyword evidence="1" id="KW-1133">Transmembrane helix</keyword>
<feature type="transmembrane region" description="Helical" evidence="1">
    <location>
        <begin position="21"/>
        <end position="43"/>
    </location>
</feature>
<dbReference type="Proteomes" id="UP000198926">
    <property type="component" value="Unassembled WGS sequence"/>
</dbReference>
<sequence>MILSRILARKRMAAGIRPSFKAAWLPVLFDVTFIGLIMAWLFLPAVSLTIIMDLSLLWRILLLLVVIYVPLQIVIINSTIWAVRSRWEEKESQ</sequence>
<proteinExistence type="predicted"/>
<evidence type="ECO:0000313" key="2">
    <source>
        <dbReference type="EMBL" id="SFS21049.1"/>
    </source>
</evidence>
<keyword evidence="1" id="KW-0472">Membrane</keyword>
<dbReference type="AlphaFoldDB" id="A0A1I6MZD6"/>
<organism evidence="2 3">
    <name type="scientific">Yoonia litorea</name>
    <dbReference type="NCBI Taxonomy" id="1123755"/>
    <lineage>
        <taxon>Bacteria</taxon>
        <taxon>Pseudomonadati</taxon>
        <taxon>Pseudomonadota</taxon>
        <taxon>Alphaproteobacteria</taxon>
        <taxon>Rhodobacterales</taxon>
        <taxon>Paracoccaceae</taxon>
        <taxon>Yoonia</taxon>
    </lineage>
</organism>
<evidence type="ECO:0000256" key="1">
    <source>
        <dbReference type="SAM" id="Phobius"/>
    </source>
</evidence>
<protein>
    <submittedName>
        <fullName evidence="2">Uncharacterized protein</fullName>
    </submittedName>
</protein>
<dbReference type="EMBL" id="FOZM01000003">
    <property type="protein sequence ID" value="SFS21049.1"/>
    <property type="molecule type" value="Genomic_DNA"/>
</dbReference>
<dbReference type="STRING" id="1123755.SAMN05444714_2725"/>
<keyword evidence="1" id="KW-0812">Transmembrane</keyword>
<name>A0A1I6MZD6_9RHOB</name>
<feature type="transmembrane region" description="Helical" evidence="1">
    <location>
        <begin position="55"/>
        <end position="83"/>
    </location>
</feature>
<accession>A0A1I6MZD6</accession>
<keyword evidence="3" id="KW-1185">Reference proteome</keyword>
<evidence type="ECO:0000313" key="3">
    <source>
        <dbReference type="Proteomes" id="UP000198926"/>
    </source>
</evidence>
<gene>
    <name evidence="2" type="ORF">SAMN05444714_2725</name>
</gene>
<dbReference type="RefSeq" id="WP_090209669.1">
    <property type="nucleotide sequence ID" value="NZ_FOZM01000003.1"/>
</dbReference>